<feature type="transmembrane region" description="Helical" evidence="7">
    <location>
        <begin position="399"/>
        <end position="422"/>
    </location>
</feature>
<dbReference type="PANTHER" id="PTHR35402:SF2">
    <property type="entry name" value="FLAGELLA ACCESSORY PROTEIN J"/>
    <property type="match status" value="1"/>
</dbReference>
<evidence type="ECO:0000256" key="4">
    <source>
        <dbReference type="ARBA" id="ARBA00022989"/>
    </source>
</evidence>
<keyword evidence="6" id="KW-0175">Coiled coil</keyword>
<keyword evidence="9" id="KW-0282">Flagellum</keyword>
<evidence type="ECO:0000256" key="1">
    <source>
        <dbReference type="ARBA" id="ARBA00004651"/>
    </source>
</evidence>
<proteinExistence type="predicted"/>
<dbReference type="InterPro" id="IPR056569">
    <property type="entry name" value="ArlJ-like"/>
</dbReference>
<reference evidence="10" key="1">
    <citation type="journal article" date="2022" name="Int. J. Syst. Evol. Microbiol.">
        <title>Nanobdella aerobiophila gen. nov., sp. nov., a thermoacidophilic, obligate ectosymbiotic archaeon, and proposal of Nanobdellaceae fam. nov., Nanobdellales ord. nov. and Nanobdellia class. nov.</title>
        <authorList>
            <person name="Kato S."/>
            <person name="Ogasawara A."/>
            <person name="Itoh T."/>
            <person name="Sakai H.D."/>
            <person name="Shimizu M."/>
            <person name="Yuki M."/>
            <person name="Kaneko M."/>
            <person name="Takashina T."/>
            <person name="Ohkuma M."/>
        </authorList>
    </citation>
    <scope>NUCLEOTIDE SEQUENCE [LARGE SCALE GENOMIC DNA]</scope>
    <source>
        <strain evidence="10">MJ1</strain>
    </source>
</reference>
<keyword evidence="3 7" id="KW-0812">Transmembrane</keyword>
<sequence>MINKEILVELDNYIEKIKREINRLEIIIKEIRKSKKWKKHFYHMYDKGYLDQKEYNRLNNKINEKIKLLNNRKYKILYNLLEYLNEANKMISFLKTMEQKTEDENTKIEQYYNQYTNFQNKIDQYFPKIFKNNRIYLDKKYFEAQDVLFKKNKKEKKEKIKLKIYRKTENVDYFNELKLLIFDISFKIFGKLSSYILDRNHRLYYRLKSYMSQTYYNISPEAFVSFFIFIIFIIFISLLLITIYLENIIFFFYGLFFIFVITIIPYYYLEYRKNSIKHDIDRNLPFVIIHMASLAEAGIEPKEIFKLIAETEEYRYLSKEIGKIIERINIGESLTDALKSVAEETPSKELKDFLEEFILTIRSGRKISEFLMLYSTQEMIRYNNLLKKEGQAAKTFSDLYVGMVLTLPMIILSIGVMLMSIIQQTYNTNISGLLDLMVYVGLPLINIGFIVAFSKISSE</sequence>
<dbReference type="AlphaFoldDB" id="A0A915SYJ8"/>
<dbReference type="Pfam" id="PF00482">
    <property type="entry name" value="T2SSF"/>
    <property type="match status" value="1"/>
</dbReference>
<keyword evidence="10" id="KW-1185">Reference proteome</keyword>
<evidence type="ECO:0000313" key="10">
    <source>
        <dbReference type="Proteomes" id="UP001055553"/>
    </source>
</evidence>
<dbReference type="InterPro" id="IPR042094">
    <property type="entry name" value="T2SS_GspF_sf"/>
</dbReference>
<feature type="transmembrane region" description="Helical" evidence="7">
    <location>
        <begin position="434"/>
        <end position="453"/>
    </location>
</feature>
<accession>A0A915SYJ8</accession>
<dbReference type="KEGG" id="naer:MJ1_0734"/>
<evidence type="ECO:0000259" key="8">
    <source>
        <dbReference type="Pfam" id="PF00482"/>
    </source>
</evidence>
<keyword evidence="4 7" id="KW-1133">Transmembrane helix</keyword>
<evidence type="ECO:0000256" key="7">
    <source>
        <dbReference type="SAM" id="Phobius"/>
    </source>
</evidence>
<feature type="transmembrane region" description="Helical" evidence="7">
    <location>
        <begin position="250"/>
        <end position="269"/>
    </location>
</feature>
<dbReference type="RefSeq" id="WP_258393183.1">
    <property type="nucleotide sequence ID" value="NZ_AP019769.1"/>
</dbReference>
<keyword evidence="5 7" id="KW-0472">Membrane</keyword>
<dbReference type="GeneID" id="74568674"/>
<keyword evidence="2" id="KW-1003">Cell membrane</keyword>
<dbReference type="Proteomes" id="UP001055553">
    <property type="component" value="Chromosome"/>
</dbReference>
<keyword evidence="9" id="KW-0966">Cell projection</keyword>
<organism evidence="9 10">
    <name type="scientific">Nanobdella aerobiophila</name>
    <dbReference type="NCBI Taxonomy" id="2586965"/>
    <lineage>
        <taxon>Archaea</taxon>
        <taxon>Nanobdellota</taxon>
        <taxon>Nanobdellia</taxon>
        <taxon>Nanobdellales</taxon>
        <taxon>Nanobdellaceae</taxon>
        <taxon>Nanobdella</taxon>
    </lineage>
</organism>
<gene>
    <name evidence="9" type="ORF">MJ1_0734</name>
</gene>
<keyword evidence="9" id="KW-0969">Cilium</keyword>
<name>A0A915SYJ8_9ARCH</name>
<evidence type="ECO:0000256" key="3">
    <source>
        <dbReference type="ARBA" id="ARBA00022692"/>
    </source>
</evidence>
<dbReference type="InterPro" id="IPR018076">
    <property type="entry name" value="T2SS_GspF_dom"/>
</dbReference>
<feature type="domain" description="Type II secretion system protein GspF" evidence="8">
    <location>
        <begin position="290"/>
        <end position="412"/>
    </location>
</feature>
<evidence type="ECO:0000313" key="9">
    <source>
        <dbReference type="EMBL" id="BBL45875.1"/>
    </source>
</evidence>
<dbReference type="GO" id="GO:0005886">
    <property type="term" value="C:plasma membrane"/>
    <property type="evidence" value="ECO:0007669"/>
    <property type="project" value="UniProtKB-SubCell"/>
</dbReference>
<dbReference type="EMBL" id="AP019769">
    <property type="protein sequence ID" value="BBL45875.1"/>
    <property type="molecule type" value="Genomic_DNA"/>
</dbReference>
<evidence type="ECO:0000256" key="5">
    <source>
        <dbReference type="ARBA" id="ARBA00023136"/>
    </source>
</evidence>
<feature type="transmembrane region" description="Helical" evidence="7">
    <location>
        <begin position="222"/>
        <end position="244"/>
    </location>
</feature>
<evidence type="ECO:0000256" key="2">
    <source>
        <dbReference type="ARBA" id="ARBA00022475"/>
    </source>
</evidence>
<comment type="subcellular location">
    <subcellularLocation>
        <location evidence="1">Cell membrane</location>
        <topology evidence="1">Multi-pass membrane protein</topology>
    </subcellularLocation>
</comment>
<dbReference type="Gene3D" id="1.20.81.30">
    <property type="entry name" value="Type II secretion system (T2SS), domain F"/>
    <property type="match status" value="1"/>
</dbReference>
<feature type="coiled-coil region" evidence="6">
    <location>
        <begin position="3"/>
        <end position="114"/>
    </location>
</feature>
<dbReference type="SMR" id="A0A915SYJ8"/>
<protein>
    <submittedName>
        <fullName evidence="9">Archaeal flagellar protein FlaJ</fullName>
    </submittedName>
</protein>
<evidence type="ECO:0000256" key="6">
    <source>
        <dbReference type="SAM" id="Coils"/>
    </source>
</evidence>
<dbReference type="PANTHER" id="PTHR35402">
    <property type="entry name" value="INTEGRAL MEMBRANE PROTEIN-RELATED"/>
    <property type="match status" value="1"/>
</dbReference>